<dbReference type="PANTHER" id="PTHR43673">
    <property type="entry name" value="NAD(P)H NITROREDUCTASE YDGI-RELATED"/>
    <property type="match status" value="1"/>
</dbReference>
<dbReference type="AlphaFoldDB" id="A0A0S2HWG2"/>
<dbReference type="PANTHER" id="PTHR43673:SF10">
    <property type="entry name" value="NADH DEHYDROGENASE_NAD(P)H NITROREDUCTASE XCC3605-RELATED"/>
    <property type="match status" value="1"/>
</dbReference>
<evidence type="ECO:0000256" key="2">
    <source>
        <dbReference type="ARBA" id="ARBA00023002"/>
    </source>
</evidence>
<proteinExistence type="inferred from homology"/>
<dbReference type="Proteomes" id="UP000064893">
    <property type="component" value="Chromosome"/>
</dbReference>
<dbReference type="OrthoDB" id="9804207at2"/>
<dbReference type="Gene3D" id="3.40.109.10">
    <property type="entry name" value="NADH Oxidase"/>
    <property type="match status" value="1"/>
</dbReference>
<dbReference type="InterPro" id="IPR029479">
    <property type="entry name" value="Nitroreductase"/>
</dbReference>
<accession>A0A0S2HWG2</accession>
<evidence type="ECO:0000259" key="3">
    <source>
        <dbReference type="Pfam" id="PF00881"/>
    </source>
</evidence>
<dbReference type="InterPro" id="IPR000415">
    <property type="entry name" value="Nitroreductase-like"/>
</dbReference>
<evidence type="ECO:0000313" key="5">
    <source>
        <dbReference type="Proteomes" id="UP000064893"/>
    </source>
</evidence>
<sequence>MELIDLIRKNRSIRRFDESVKIDQQLLMNFVEHARLSASARNQQSLKFLLVNDTEKNQKIFPLLRWAGYLTGWDGPGEGERPAAYIVVLHDNKIAKSHFCDEGIAMQSITLAAAEAGFGCCIIASVDRDKLRSAFGLPDHLEILDVVAIGKPAEKVVLEEMTSSDYKYWRDEHDVHHVPKRPQSEILWQPGQD</sequence>
<reference evidence="4 5" key="1">
    <citation type="submission" date="2015-11" db="EMBL/GenBank/DDBJ databases">
        <title>Description and complete genome sequence of a novel strain predominating in hypersaline microbial mats and representing a new family of the Bacteriodetes phylum.</title>
        <authorList>
            <person name="Spring S."/>
            <person name="Bunk B."/>
            <person name="Sproer C."/>
            <person name="Klenk H.-P."/>
        </authorList>
    </citation>
    <scope>NUCLEOTIDE SEQUENCE [LARGE SCALE GENOMIC DNA]</scope>
    <source>
        <strain evidence="4 5">L21-Spi-D4</strain>
    </source>
</reference>
<dbReference type="CDD" id="cd02062">
    <property type="entry name" value="Nitro_FMN_reductase"/>
    <property type="match status" value="1"/>
</dbReference>
<dbReference type="SUPFAM" id="SSF55469">
    <property type="entry name" value="FMN-dependent nitroreductase-like"/>
    <property type="match status" value="1"/>
</dbReference>
<dbReference type="PATRIC" id="fig|1307839.3.peg.773"/>
<dbReference type="RefSeq" id="WP_057951950.1">
    <property type="nucleotide sequence ID" value="NZ_CP013118.1"/>
</dbReference>
<feature type="domain" description="Nitroreductase" evidence="3">
    <location>
        <begin position="90"/>
        <end position="151"/>
    </location>
</feature>
<feature type="domain" description="Nitroreductase" evidence="3">
    <location>
        <begin position="7"/>
        <end position="64"/>
    </location>
</feature>
<dbReference type="KEGG" id="blq:L21SP5_00729"/>
<dbReference type="Pfam" id="PF00881">
    <property type="entry name" value="Nitroreductase"/>
    <property type="match status" value="2"/>
</dbReference>
<keyword evidence="5" id="KW-1185">Reference proteome</keyword>
<organism evidence="4 5">
    <name type="scientific">Salinivirga cyanobacteriivorans</name>
    <dbReference type="NCBI Taxonomy" id="1307839"/>
    <lineage>
        <taxon>Bacteria</taxon>
        <taxon>Pseudomonadati</taxon>
        <taxon>Bacteroidota</taxon>
        <taxon>Bacteroidia</taxon>
        <taxon>Bacteroidales</taxon>
        <taxon>Salinivirgaceae</taxon>
        <taxon>Salinivirga</taxon>
    </lineage>
</organism>
<comment type="similarity">
    <text evidence="1">Belongs to the nitroreductase family.</text>
</comment>
<dbReference type="STRING" id="1307839.L21SP5_00729"/>
<name>A0A0S2HWG2_9BACT</name>
<dbReference type="GO" id="GO:0016491">
    <property type="term" value="F:oxidoreductase activity"/>
    <property type="evidence" value="ECO:0007669"/>
    <property type="project" value="UniProtKB-KW"/>
</dbReference>
<dbReference type="EMBL" id="CP013118">
    <property type="protein sequence ID" value="ALO14401.1"/>
    <property type="molecule type" value="Genomic_DNA"/>
</dbReference>
<evidence type="ECO:0000313" key="4">
    <source>
        <dbReference type="EMBL" id="ALO14401.1"/>
    </source>
</evidence>
<keyword evidence="2" id="KW-0560">Oxidoreductase</keyword>
<gene>
    <name evidence="4" type="ORF">L21SP5_00729</name>
</gene>
<evidence type="ECO:0000256" key="1">
    <source>
        <dbReference type="ARBA" id="ARBA00007118"/>
    </source>
</evidence>
<dbReference type="Gene3D" id="2.20.180.10">
    <property type="entry name" value="putative fmn-dependent nitroreductase like domains"/>
    <property type="match status" value="1"/>
</dbReference>
<dbReference type="InterPro" id="IPR023312">
    <property type="entry name" value="Put_nitroreductase_C_bac"/>
</dbReference>
<protein>
    <submittedName>
        <fullName evidence="4">Nitroreductase A</fullName>
    </submittedName>
</protein>